<evidence type="ECO:0000313" key="3">
    <source>
        <dbReference type="Proteomes" id="UP000823632"/>
    </source>
</evidence>
<feature type="region of interest" description="Disordered" evidence="1">
    <location>
        <begin position="34"/>
        <end position="64"/>
    </location>
</feature>
<gene>
    <name evidence="2" type="ORF">IAC76_04780</name>
</gene>
<evidence type="ECO:0000313" key="2">
    <source>
        <dbReference type="EMBL" id="MBO8430682.1"/>
    </source>
</evidence>
<reference evidence="2" key="2">
    <citation type="journal article" date="2021" name="PeerJ">
        <title>Extensive microbial diversity within the chicken gut microbiome revealed by metagenomics and culture.</title>
        <authorList>
            <person name="Gilroy R."/>
            <person name="Ravi A."/>
            <person name="Getino M."/>
            <person name="Pursley I."/>
            <person name="Horton D.L."/>
            <person name="Alikhan N.F."/>
            <person name="Baker D."/>
            <person name="Gharbi K."/>
            <person name="Hall N."/>
            <person name="Watson M."/>
            <person name="Adriaenssens E.M."/>
            <person name="Foster-Nyarko E."/>
            <person name="Jarju S."/>
            <person name="Secka A."/>
            <person name="Antonio M."/>
            <person name="Oren A."/>
            <person name="Chaudhuri R.R."/>
            <person name="La Ragione R."/>
            <person name="Hildebrand F."/>
            <person name="Pallen M.J."/>
        </authorList>
    </citation>
    <scope>NUCLEOTIDE SEQUENCE</scope>
    <source>
        <strain evidence="2">10192</strain>
    </source>
</reference>
<accession>A0A9D9DMN4</accession>
<evidence type="ECO:0000256" key="1">
    <source>
        <dbReference type="SAM" id="MobiDB-lite"/>
    </source>
</evidence>
<name>A0A9D9DMN4_9BACT</name>
<dbReference type="AlphaFoldDB" id="A0A9D9DMN4"/>
<reference evidence="2" key="1">
    <citation type="submission" date="2020-10" db="EMBL/GenBank/DDBJ databases">
        <authorList>
            <person name="Gilroy R."/>
        </authorList>
    </citation>
    <scope>NUCLEOTIDE SEQUENCE</scope>
    <source>
        <strain evidence="2">10192</strain>
    </source>
</reference>
<dbReference type="EMBL" id="JADIND010000099">
    <property type="protein sequence ID" value="MBO8430682.1"/>
    <property type="molecule type" value="Genomic_DNA"/>
</dbReference>
<dbReference type="Proteomes" id="UP000823632">
    <property type="component" value="Unassembled WGS sequence"/>
</dbReference>
<comment type="caution">
    <text evidence="2">The sequence shown here is derived from an EMBL/GenBank/DDBJ whole genome shotgun (WGS) entry which is preliminary data.</text>
</comment>
<proteinExistence type="predicted"/>
<feature type="compositionally biased region" description="Polar residues" evidence="1">
    <location>
        <begin position="34"/>
        <end position="60"/>
    </location>
</feature>
<sequence>MDDFNLSNLIAKFGTYRVKNNGNINNAHVNQSAQSFTPKEAAAQNTPKTSATAQTPTPQMGNLGGSDMSVYVKDLMKLPRNMNEFIYMVQKNISQMQLNRLLNGQTAQRSMLSQTQAQILAQLQGLSTAEIQTVLKSQMMNTQLQSALKNLQISAGGMINLADIAALIQANGKDAITKLIITMASAAKQGVNDLSQLKDTAKLINACISFASADNPQQTLKTLMLLYLPWLPLQEGTDFDIEISSSEEEKDDESILIVTITTLNFGVVKATIILETANSVVVNIECSKKFPKQELLDRINGDGKSYSMQSDISFTTKESNPQQSEGQTKAKINMSSNYQINPYLLLMAHTIIRNTMLIDNNAANGIVSHTDTQGE</sequence>
<protein>
    <submittedName>
        <fullName evidence="2">Uncharacterized protein</fullName>
    </submittedName>
</protein>
<organism evidence="2 3">
    <name type="scientific">Candidatus Scatousia excrementipullorum</name>
    <dbReference type="NCBI Taxonomy" id="2840936"/>
    <lineage>
        <taxon>Bacteria</taxon>
        <taxon>Candidatus Scatousia</taxon>
    </lineage>
</organism>